<evidence type="ECO:0000313" key="2">
    <source>
        <dbReference type="Proteomes" id="UP000821866"/>
    </source>
</evidence>
<proteinExistence type="predicted"/>
<accession>A0A9J6F8B4</accession>
<protein>
    <submittedName>
        <fullName evidence="1">Uncharacterized protein</fullName>
    </submittedName>
</protein>
<name>A0A9J6F8B4_RHIMP</name>
<dbReference type="SUPFAM" id="SSF161070">
    <property type="entry name" value="SNF-like"/>
    <property type="match status" value="1"/>
</dbReference>
<reference evidence="1" key="2">
    <citation type="submission" date="2021-09" db="EMBL/GenBank/DDBJ databases">
        <authorList>
            <person name="Jia N."/>
            <person name="Wang J."/>
            <person name="Shi W."/>
            <person name="Du L."/>
            <person name="Sun Y."/>
            <person name="Zhan W."/>
            <person name="Jiang J."/>
            <person name="Wang Q."/>
            <person name="Zhang B."/>
            <person name="Ji P."/>
            <person name="Sakyi L.B."/>
            <person name="Cui X."/>
            <person name="Yuan T."/>
            <person name="Jiang B."/>
            <person name="Yang W."/>
            <person name="Lam T.T.-Y."/>
            <person name="Chang Q."/>
            <person name="Ding S."/>
            <person name="Wang X."/>
            <person name="Zhu J."/>
            <person name="Ruan X."/>
            <person name="Zhao L."/>
            <person name="Wei J."/>
            <person name="Que T."/>
            <person name="Du C."/>
            <person name="Cheng J."/>
            <person name="Dai P."/>
            <person name="Han X."/>
            <person name="Huang E."/>
            <person name="Gao Y."/>
            <person name="Liu J."/>
            <person name="Shao H."/>
            <person name="Ye R."/>
            <person name="Li L."/>
            <person name="Wei W."/>
            <person name="Wang X."/>
            <person name="Wang C."/>
            <person name="Huo Q."/>
            <person name="Li W."/>
            <person name="Guo W."/>
            <person name="Chen H."/>
            <person name="Chen S."/>
            <person name="Zhou L."/>
            <person name="Zhou L."/>
            <person name="Ni X."/>
            <person name="Tian J."/>
            <person name="Zhou Y."/>
            <person name="Sheng Y."/>
            <person name="Liu T."/>
            <person name="Pan Y."/>
            <person name="Xia L."/>
            <person name="Li J."/>
            <person name="Zhao F."/>
            <person name="Cao W."/>
        </authorList>
    </citation>
    <scope>NUCLEOTIDE SEQUENCE</scope>
    <source>
        <strain evidence="1">Rmic-2018</strain>
        <tissue evidence="1">Larvae</tissue>
    </source>
</reference>
<dbReference type="EMBL" id="JABSTU010000001">
    <property type="protein sequence ID" value="KAH8042391.1"/>
    <property type="molecule type" value="Genomic_DNA"/>
</dbReference>
<reference evidence="1" key="1">
    <citation type="journal article" date="2020" name="Cell">
        <title>Large-Scale Comparative Analyses of Tick Genomes Elucidate Their Genetic Diversity and Vector Capacities.</title>
        <authorList>
            <consortium name="Tick Genome and Microbiome Consortium (TIGMIC)"/>
            <person name="Jia N."/>
            <person name="Wang J."/>
            <person name="Shi W."/>
            <person name="Du L."/>
            <person name="Sun Y."/>
            <person name="Zhan W."/>
            <person name="Jiang J.F."/>
            <person name="Wang Q."/>
            <person name="Zhang B."/>
            <person name="Ji P."/>
            <person name="Bell-Sakyi L."/>
            <person name="Cui X.M."/>
            <person name="Yuan T.T."/>
            <person name="Jiang B.G."/>
            <person name="Yang W.F."/>
            <person name="Lam T.T."/>
            <person name="Chang Q.C."/>
            <person name="Ding S.J."/>
            <person name="Wang X.J."/>
            <person name="Zhu J.G."/>
            <person name="Ruan X.D."/>
            <person name="Zhao L."/>
            <person name="Wei J.T."/>
            <person name="Ye R.Z."/>
            <person name="Que T.C."/>
            <person name="Du C.H."/>
            <person name="Zhou Y.H."/>
            <person name="Cheng J.X."/>
            <person name="Dai P.F."/>
            <person name="Guo W.B."/>
            <person name="Han X.H."/>
            <person name="Huang E.J."/>
            <person name="Li L.F."/>
            <person name="Wei W."/>
            <person name="Gao Y.C."/>
            <person name="Liu J.Z."/>
            <person name="Shao H.Z."/>
            <person name="Wang X."/>
            <person name="Wang C.C."/>
            <person name="Yang T.C."/>
            <person name="Huo Q.B."/>
            <person name="Li W."/>
            <person name="Chen H.Y."/>
            <person name="Chen S.E."/>
            <person name="Zhou L.G."/>
            <person name="Ni X.B."/>
            <person name="Tian J.H."/>
            <person name="Sheng Y."/>
            <person name="Liu T."/>
            <person name="Pan Y.S."/>
            <person name="Xia L.Y."/>
            <person name="Li J."/>
            <person name="Zhao F."/>
            <person name="Cao W.C."/>
        </authorList>
    </citation>
    <scope>NUCLEOTIDE SEQUENCE</scope>
    <source>
        <strain evidence="1">Rmic-2018</strain>
    </source>
</reference>
<comment type="caution">
    <text evidence="1">The sequence shown here is derived from an EMBL/GenBank/DDBJ whole genome shotgun (WGS) entry which is preliminary data.</text>
</comment>
<dbReference type="VEuPathDB" id="VectorBase:LOC119186479"/>
<dbReference type="Proteomes" id="UP000821866">
    <property type="component" value="Chromosome 1"/>
</dbReference>
<keyword evidence="2" id="KW-1185">Reference proteome</keyword>
<organism evidence="1 2">
    <name type="scientific">Rhipicephalus microplus</name>
    <name type="common">Cattle tick</name>
    <name type="synonym">Boophilus microplus</name>
    <dbReference type="NCBI Taxonomy" id="6941"/>
    <lineage>
        <taxon>Eukaryota</taxon>
        <taxon>Metazoa</taxon>
        <taxon>Ecdysozoa</taxon>
        <taxon>Arthropoda</taxon>
        <taxon>Chelicerata</taxon>
        <taxon>Arachnida</taxon>
        <taxon>Acari</taxon>
        <taxon>Parasitiformes</taxon>
        <taxon>Ixodida</taxon>
        <taxon>Ixodoidea</taxon>
        <taxon>Ixodidae</taxon>
        <taxon>Rhipicephalinae</taxon>
        <taxon>Rhipicephalus</taxon>
        <taxon>Boophilus</taxon>
    </lineage>
</organism>
<sequence>MIAVVSRSGPFLLAYSVLLPVQGYPLLYLELVLGHYARLGPGALTRCLPIAKDGATRSTLITYAGTTAY</sequence>
<dbReference type="InterPro" id="IPR037272">
    <property type="entry name" value="SNS_sf"/>
</dbReference>
<gene>
    <name evidence="1" type="ORF">HPB51_022284</name>
</gene>
<dbReference type="AlphaFoldDB" id="A0A9J6F8B4"/>
<evidence type="ECO:0000313" key="1">
    <source>
        <dbReference type="EMBL" id="KAH8042391.1"/>
    </source>
</evidence>